<dbReference type="Gene3D" id="3.20.20.140">
    <property type="entry name" value="Metal-dependent hydrolases"/>
    <property type="match status" value="1"/>
</dbReference>
<dbReference type="InterPro" id="IPR032466">
    <property type="entry name" value="Metal_Hydrolase"/>
</dbReference>
<evidence type="ECO:0000256" key="2">
    <source>
        <dbReference type="ARBA" id="ARBA00022801"/>
    </source>
</evidence>
<protein>
    <submittedName>
        <fullName evidence="3">TatD family deoxyribonuclease</fullName>
    </submittedName>
</protein>
<dbReference type="PIRSF" id="PIRSF005902">
    <property type="entry name" value="DNase_TatD"/>
    <property type="match status" value="1"/>
</dbReference>
<dbReference type="CDD" id="cd01310">
    <property type="entry name" value="TatD_DNAse"/>
    <property type="match status" value="1"/>
</dbReference>
<dbReference type="SUPFAM" id="SSF51556">
    <property type="entry name" value="Metallo-dependent hydrolases"/>
    <property type="match status" value="1"/>
</dbReference>
<dbReference type="PANTHER" id="PTHR46124">
    <property type="entry name" value="D-AMINOACYL-TRNA DEACYLASE"/>
    <property type="match status" value="1"/>
</dbReference>
<name>A0ABX5CLX5_9ALTE</name>
<comment type="similarity">
    <text evidence="1">Belongs to the metallo-dependent hydrolases superfamily. TatD-type hydrolase family.</text>
</comment>
<keyword evidence="4" id="KW-1185">Reference proteome</keyword>
<dbReference type="RefSeq" id="WP_105931708.1">
    <property type="nucleotide sequence ID" value="NZ_PVNO01000026.1"/>
</dbReference>
<sequence>MIDSHCHLDLLASRKNLEVVLDSAASNGLSRIMAPSVHPESWRELQNIADQYRNILPIDSALGLHPYFLDANDALPSDKVISHQLSLLEEAALARHASVKAIGETGVDGHIDTPVKLQQQVFNAHLALAERVSLPVIVHHRKSHHLLLECFKQSNYQGSGVIHAFSGSVEVAKGYIERGFYLGIGGTITYERAKKTRETLGYLLEHHIDKLLLETDAPDMPMCGRQGEPNEPGYLTDVVDAISELYSVEKSEVIAATTRNYFRLFG</sequence>
<comment type="caution">
    <text evidence="3">The sequence shown here is derived from an EMBL/GenBank/DDBJ whole genome shotgun (WGS) entry which is preliminary data.</text>
</comment>
<keyword evidence="2" id="KW-0378">Hydrolase</keyword>
<proteinExistence type="inferred from homology"/>
<accession>A0ABX5CLX5</accession>
<dbReference type="InterPro" id="IPR001130">
    <property type="entry name" value="TatD-like"/>
</dbReference>
<evidence type="ECO:0000256" key="1">
    <source>
        <dbReference type="ARBA" id="ARBA00009275"/>
    </source>
</evidence>
<reference evidence="4" key="1">
    <citation type="journal article" date="2020" name="Int. J. Syst. Evol. Microbiol.">
        <title>Alteromonas alba sp. nov., a marine bacterium isolated from the seawater of the West Pacific Ocean.</title>
        <authorList>
            <person name="Sun C."/>
            <person name="Wu Y.-H."/>
            <person name="Xamxidin M."/>
            <person name="Cheng H."/>
            <person name="Xu X.-W."/>
        </authorList>
    </citation>
    <scope>NUCLEOTIDE SEQUENCE [LARGE SCALE GENOMIC DNA]</scope>
    <source>
        <strain evidence="4">9a2</strain>
    </source>
</reference>
<dbReference type="Pfam" id="PF01026">
    <property type="entry name" value="TatD_DNase"/>
    <property type="match status" value="1"/>
</dbReference>
<dbReference type="PANTHER" id="PTHR46124:SF3">
    <property type="entry name" value="HYDROLASE"/>
    <property type="match status" value="1"/>
</dbReference>
<evidence type="ECO:0000313" key="3">
    <source>
        <dbReference type="EMBL" id="PRO68572.1"/>
    </source>
</evidence>
<dbReference type="PROSITE" id="PS01137">
    <property type="entry name" value="TATD_1"/>
    <property type="match status" value="1"/>
</dbReference>
<organism evidence="3 4">
    <name type="scientific">Alteromonas gracilis</name>
    <dbReference type="NCBI Taxonomy" id="1479524"/>
    <lineage>
        <taxon>Bacteria</taxon>
        <taxon>Pseudomonadati</taxon>
        <taxon>Pseudomonadota</taxon>
        <taxon>Gammaproteobacteria</taxon>
        <taxon>Alteromonadales</taxon>
        <taxon>Alteromonadaceae</taxon>
        <taxon>Alteromonas/Salinimonas group</taxon>
        <taxon>Alteromonas</taxon>
    </lineage>
</organism>
<dbReference type="Proteomes" id="UP000239539">
    <property type="component" value="Unassembled WGS sequence"/>
</dbReference>
<dbReference type="InterPro" id="IPR018228">
    <property type="entry name" value="DNase_TatD-rel_CS"/>
</dbReference>
<evidence type="ECO:0000313" key="4">
    <source>
        <dbReference type="Proteomes" id="UP000239539"/>
    </source>
</evidence>
<gene>
    <name evidence="3" type="ORF">C6Y39_13160</name>
</gene>
<dbReference type="EMBL" id="PVNO01000026">
    <property type="protein sequence ID" value="PRO68572.1"/>
    <property type="molecule type" value="Genomic_DNA"/>
</dbReference>